<dbReference type="OrthoDB" id="6121253at2"/>
<dbReference type="Proteomes" id="UP000283087">
    <property type="component" value="Unassembled WGS sequence"/>
</dbReference>
<evidence type="ECO:0000256" key="1">
    <source>
        <dbReference type="SAM" id="Phobius"/>
    </source>
</evidence>
<dbReference type="EMBL" id="RQXW01000005">
    <property type="protein sequence ID" value="RTE66513.1"/>
    <property type="molecule type" value="Genomic_DNA"/>
</dbReference>
<keyword evidence="3" id="KW-1185">Reference proteome</keyword>
<feature type="transmembrane region" description="Helical" evidence="1">
    <location>
        <begin position="47"/>
        <end position="79"/>
    </location>
</feature>
<sequence length="82" mass="9773">MGFSLIWFYLQLLLPEWMRNIHPDSDHFYRRKLTPAYKDRLRYAYRIWLGSVLLMIALPSPPVIIGLGLFTTFLSFSLLDEH</sequence>
<dbReference type="RefSeq" id="WP_126158112.1">
    <property type="nucleotide sequence ID" value="NZ_RQXW01000005.1"/>
</dbReference>
<keyword evidence="1" id="KW-0472">Membrane</keyword>
<reference evidence="2 3" key="1">
    <citation type="submission" date="2018-11" db="EMBL/GenBank/DDBJ databases">
        <title>The draft genome sequence of Amphritea opalescens ANRC-JH13T.</title>
        <authorList>
            <person name="Fang Z."/>
            <person name="Zhang Y."/>
            <person name="Han X."/>
        </authorList>
    </citation>
    <scope>NUCLEOTIDE SEQUENCE [LARGE SCALE GENOMIC DNA]</scope>
    <source>
        <strain evidence="2 3">ANRC-JH13</strain>
    </source>
</reference>
<evidence type="ECO:0000313" key="2">
    <source>
        <dbReference type="EMBL" id="RTE66513.1"/>
    </source>
</evidence>
<gene>
    <name evidence="2" type="ORF">EH243_07920</name>
</gene>
<name>A0A430KT73_9GAMM</name>
<keyword evidence="1" id="KW-1133">Transmembrane helix</keyword>
<protein>
    <submittedName>
        <fullName evidence="2">Uncharacterized protein</fullName>
    </submittedName>
</protein>
<evidence type="ECO:0000313" key="3">
    <source>
        <dbReference type="Proteomes" id="UP000283087"/>
    </source>
</evidence>
<keyword evidence="1" id="KW-0812">Transmembrane</keyword>
<dbReference type="AlphaFoldDB" id="A0A430KT73"/>
<comment type="caution">
    <text evidence="2">The sequence shown here is derived from an EMBL/GenBank/DDBJ whole genome shotgun (WGS) entry which is preliminary data.</text>
</comment>
<accession>A0A430KT73</accession>
<organism evidence="2 3">
    <name type="scientific">Amphritea opalescens</name>
    <dbReference type="NCBI Taxonomy" id="2490544"/>
    <lineage>
        <taxon>Bacteria</taxon>
        <taxon>Pseudomonadati</taxon>
        <taxon>Pseudomonadota</taxon>
        <taxon>Gammaproteobacteria</taxon>
        <taxon>Oceanospirillales</taxon>
        <taxon>Oceanospirillaceae</taxon>
        <taxon>Amphritea</taxon>
    </lineage>
</organism>
<proteinExistence type="predicted"/>